<feature type="transmembrane region" description="Helical" evidence="6">
    <location>
        <begin position="290"/>
        <end position="310"/>
    </location>
</feature>
<evidence type="ECO:0000256" key="2">
    <source>
        <dbReference type="ARBA" id="ARBA00022475"/>
    </source>
</evidence>
<accession>A0A269Y1C4</accession>
<dbReference type="OrthoDB" id="8477889at2"/>
<gene>
    <name evidence="7" type="ORF">B8X00_01295</name>
</gene>
<feature type="transmembrane region" description="Helical" evidence="6">
    <location>
        <begin position="111"/>
        <end position="134"/>
    </location>
</feature>
<evidence type="ECO:0000313" key="7">
    <source>
        <dbReference type="EMBL" id="PAK79367.1"/>
    </source>
</evidence>
<evidence type="ECO:0000256" key="1">
    <source>
        <dbReference type="ARBA" id="ARBA00004651"/>
    </source>
</evidence>
<keyword evidence="5 6" id="KW-0472">Membrane</keyword>
<dbReference type="PANTHER" id="PTHR33529">
    <property type="entry name" value="SLR0882 PROTEIN-RELATED"/>
    <property type="match status" value="1"/>
</dbReference>
<dbReference type="AlphaFoldDB" id="A0A269Y1C4"/>
<organism evidence="7 8">
    <name type="scientific">Acetobacter fabarum</name>
    <dbReference type="NCBI Taxonomy" id="483199"/>
    <lineage>
        <taxon>Bacteria</taxon>
        <taxon>Pseudomonadati</taxon>
        <taxon>Pseudomonadota</taxon>
        <taxon>Alphaproteobacteria</taxon>
        <taxon>Acetobacterales</taxon>
        <taxon>Acetobacteraceae</taxon>
        <taxon>Acetobacter</taxon>
    </lineage>
</organism>
<feature type="transmembrane region" description="Helical" evidence="6">
    <location>
        <begin position="21"/>
        <end position="42"/>
    </location>
</feature>
<reference evidence="7 8" key="1">
    <citation type="submission" date="2017-04" db="EMBL/GenBank/DDBJ databases">
        <title>Kefir bacterial isolates.</title>
        <authorList>
            <person name="Kim Y."/>
            <person name="Blasche S."/>
            <person name="Patil K.R."/>
        </authorList>
    </citation>
    <scope>NUCLEOTIDE SEQUENCE [LARGE SCALE GENOMIC DNA]</scope>
    <source>
        <strain evidence="7 8">KR</strain>
    </source>
</reference>
<evidence type="ECO:0000256" key="6">
    <source>
        <dbReference type="SAM" id="Phobius"/>
    </source>
</evidence>
<dbReference type="Pfam" id="PF03739">
    <property type="entry name" value="LptF_LptG"/>
    <property type="match status" value="1"/>
</dbReference>
<evidence type="ECO:0000256" key="3">
    <source>
        <dbReference type="ARBA" id="ARBA00022692"/>
    </source>
</evidence>
<dbReference type="Proteomes" id="UP000216151">
    <property type="component" value="Unassembled WGS sequence"/>
</dbReference>
<comment type="caution">
    <text evidence="7">The sequence shown here is derived from an EMBL/GenBank/DDBJ whole genome shotgun (WGS) entry which is preliminary data.</text>
</comment>
<protein>
    <submittedName>
        <fullName evidence="7">LPS export ABC transporter permease LptF</fullName>
    </submittedName>
</protein>
<evidence type="ECO:0000256" key="5">
    <source>
        <dbReference type="ARBA" id="ARBA00023136"/>
    </source>
</evidence>
<evidence type="ECO:0000313" key="8">
    <source>
        <dbReference type="Proteomes" id="UP000216151"/>
    </source>
</evidence>
<dbReference type="GO" id="GO:0043190">
    <property type="term" value="C:ATP-binding cassette (ABC) transporter complex"/>
    <property type="evidence" value="ECO:0007669"/>
    <property type="project" value="InterPro"/>
</dbReference>
<sequence length="382" mass="42677">MTVRSLLLWLQHHFLTLDRYVLRQLLVALAATTGGLAALIWLMQSLHFVSLVVDRGLSLRVFIELTSLLLPSFVAVVMPITTFIVSLFVYQRLASDRELTVMQAAGLSPFSLARPGLICAALSTLIVFVLNVWIVPSSYHAFRQYELQIRNKMAAFMLQDGVFTKVSNTMTVYIRSRDQNGVLWGILVEDDRQPDNHATILASHGNMVMVNDVPRVVLYDGSRQVLDRKTGRLNMLVFKQDTMDFSTAHPSSQHLRDSAEMSLSELLSPDPNAVSARDTGKFKVEGWRRLTSPLTCFSFAMIGMFAMLRGAFSRHGSVTRPLVAVLCVVGLLAVTMLLQNLAGRNMRLIPLIPLFATLPGLVCAYLLFMPEIKANRRQPQQA</sequence>
<dbReference type="GO" id="GO:0015920">
    <property type="term" value="P:lipopolysaccharide transport"/>
    <property type="evidence" value="ECO:0007669"/>
    <property type="project" value="TreeGrafter"/>
</dbReference>
<dbReference type="EMBL" id="NCXK01000001">
    <property type="protein sequence ID" value="PAK79367.1"/>
    <property type="molecule type" value="Genomic_DNA"/>
</dbReference>
<keyword evidence="2" id="KW-1003">Cell membrane</keyword>
<dbReference type="NCBIfam" id="TIGR04407">
    <property type="entry name" value="LptF_YjgP"/>
    <property type="match status" value="1"/>
</dbReference>
<proteinExistence type="predicted"/>
<name>A0A269Y1C4_9PROT</name>
<comment type="subcellular location">
    <subcellularLocation>
        <location evidence="1">Cell membrane</location>
        <topology evidence="1">Multi-pass membrane protein</topology>
    </subcellularLocation>
</comment>
<evidence type="ECO:0000256" key="4">
    <source>
        <dbReference type="ARBA" id="ARBA00022989"/>
    </source>
</evidence>
<feature type="transmembrane region" description="Helical" evidence="6">
    <location>
        <begin position="348"/>
        <end position="368"/>
    </location>
</feature>
<dbReference type="InterPro" id="IPR030922">
    <property type="entry name" value="LptF"/>
</dbReference>
<keyword evidence="3 6" id="KW-0812">Transmembrane</keyword>
<dbReference type="GO" id="GO:0055085">
    <property type="term" value="P:transmembrane transport"/>
    <property type="evidence" value="ECO:0007669"/>
    <property type="project" value="InterPro"/>
</dbReference>
<feature type="transmembrane region" description="Helical" evidence="6">
    <location>
        <begin position="62"/>
        <end position="90"/>
    </location>
</feature>
<keyword evidence="8" id="KW-1185">Reference proteome</keyword>
<keyword evidence="4 6" id="KW-1133">Transmembrane helix</keyword>
<dbReference type="RefSeq" id="WP_095348954.1">
    <property type="nucleotide sequence ID" value="NZ_JAMYZV010000001.1"/>
</dbReference>
<feature type="transmembrane region" description="Helical" evidence="6">
    <location>
        <begin position="322"/>
        <end position="342"/>
    </location>
</feature>
<dbReference type="InterPro" id="IPR005495">
    <property type="entry name" value="LptG/LptF_permease"/>
</dbReference>
<dbReference type="PANTHER" id="PTHR33529:SF6">
    <property type="entry name" value="YJGP_YJGQ FAMILY PERMEASE"/>
    <property type="match status" value="1"/>
</dbReference>